<dbReference type="KEGG" id="osg:BST96_07615"/>
<protein>
    <recommendedName>
        <fullName evidence="7 8">Ribonuclease P protein component</fullName>
        <shortName evidence="7">RNase P protein</shortName>
        <shortName evidence="7">RNaseP protein</shortName>
        <ecNumber evidence="7 8">3.1.26.5</ecNumber>
    </recommendedName>
    <alternativeName>
        <fullName evidence="7">Protein C5</fullName>
    </alternativeName>
</protein>
<accession>A0A1X9N8I7</accession>
<dbReference type="PROSITE" id="PS00648">
    <property type="entry name" value="RIBONUCLEASE_P"/>
    <property type="match status" value="1"/>
</dbReference>
<dbReference type="InterPro" id="IPR020539">
    <property type="entry name" value="RNase_P_CS"/>
</dbReference>
<evidence type="ECO:0000313" key="9">
    <source>
        <dbReference type="EMBL" id="ARN73996.1"/>
    </source>
</evidence>
<evidence type="ECO:0000256" key="5">
    <source>
        <dbReference type="ARBA" id="ARBA00022801"/>
    </source>
</evidence>
<reference evidence="9 10" key="1">
    <citation type="submission" date="2016-11" db="EMBL/GenBank/DDBJ databases">
        <title>Trade-off between light-utilization and light-protection in marine flavobacteria.</title>
        <authorList>
            <person name="Kumagai Y."/>
        </authorList>
    </citation>
    <scope>NUCLEOTIDE SEQUENCE [LARGE SCALE GENOMIC DNA]</scope>
    <source>
        <strain evidence="9 10">NBRC 107125</strain>
    </source>
</reference>
<comment type="function">
    <text evidence="1 7">RNaseP catalyzes the removal of the 5'-leader sequence from pre-tRNA to produce the mature 5'-terminus. It can also cleave other RNA substrates such as 4.5S RNA. The protein component plays an auxiliary but essential role in vivo by binding to the 5'-leader sequence and broadening the substrate specificity of the ribozyme.</text>
</comment>
<evidence type="ECO:0000256" key="4">
    <source>
        <dbReference type="ARBA" id="ARBA00022759"/>
    </source>
</evidence>
<evidence type="ECO:0000256" key="2">
    <source>
        <dbReference type="ARBA" id="ARBA00022694"/>
    </source>
</evidence>
<dbReference type="OrthoDB" id="9796422at2"/>
<comment type="catalytic activity">
    <reaction evidence="7">
        <text>Endonucleolytic cleavage of RNA, removing 5'-extranucleotides from tRNA precursor.</text>
        <dbReference type="EC" id="3.1.26.5"/>
    </reaction>
</comment>
<comment type="similarity">
    <text evidence="7">Belongs to the RnpA family.</text>
</comment>
<dbReference type="RefSeq" id="WP_085758125.1">
    <property type="nucleotide sequence ID" value="NZ_CP019343.1"/>
</dbReference>
<dbReference type="GO" id="GO:0000049">
    <property type="term" value="F:tRNA binding"/>
    <property type="evidence" value="ECO:0007669"/>
    <property type="project" value="UniProtKB-UniRule"/>
</dbReference>
<dbReference type="Proteomes" id="UP000193450">
    <property type="component" value="Chromosome"/>
</dbReference>
<name>A0A1X9N8I7_9GAMM</name>
<dbReference type="HAMAP" id="MF_00227">
    <property type="entry name" value="RNase_P"/>
    <property type="match status" value="1"/>
</dbReference>
<dbReference type="GO" id="GO:0042781">
    <property type="term" value="F:3'-tRNA processing endoribonuclease activity"/>
    <property type="evidence" value="ECO:0007669"/>
    <property type="project" value="TreeGrafter"/>
</dbReference>
<dbReference type="EC" id="3.1.26.5" evidence="7 8"/>
<dbReference type="GO" id="GO:0030677">
    <property type="term" value="C:ribonuclease P complex"/>
    <property type="evidence" value="ECO:0007669"/>
    <property type="project" value="TreeGrafter"/>
</dbReference>
<dbReference type="PANTHER" id="PTHR33992:SF1">
    <property type="entry name" value="RIBONUCLEASE P PROTEIN COMPONENT"/>
    <property type="match status" value="1"/>
</dbReference>
<organism evidence="9 10">
    <name type="scientific">Oceanicoccus sagamiensis</name>
    <dbReference type="NCBI Taxonomy" id="716816"/>
    <lineage>
        <taxon>Bacteria</taxon>
        <taxon>Pseudomonadati</taxon>
        <taxon>Pseudomonadota</taxon>
        <taxon>Gammaproteobacteria</taxon>
        <taxon>Cellvibrionales</taxon>
        <taxon>Spongiibacteraceae</taxon>
        <taxon>Oceanicoccus</taxon>
    </lineage>
</organism>
<dbReference type="GO" id="GO:0001682">
    <property type="term" value="P:tRNA 5'-leader removal"/>
    <property type="evidence" value="ECO:0007669"/>
    <property type="project" value="UniProtKB-UniRule"/>
</dbReference>
<dbReference type="GO" id="GO:0004526">
    <property type="term" value="F:ribonuclease P activity"/>
    <property type="evidence" value="ECO:0007669"/>
    <property type="project" value="UniProtKB-UniRule"/>
</dbReference>
<evidence type="ECO:0000256" key="8">
    <source>
        <dbReference type="NCBIfam" id="TIGR00188"/>
    </source>
</evidence>
<evidence type="ECO:0000256" key="6">
    <source>
        <dbReference type="ARBA" id="ARBA00022884"/>
    </source>
</evidence>
<sequence>MINYSFNKSLRLLDATAYKAVFDNAQLKVSKQQVLYLACKNGTATPRLGLVIAKKNVRHATQRNRIKRILRESFRLQQHQLGGIDTVVLARRGLDQLDNTALHALFNKLWQQLYEKSLKDKNKADNKAKQQSQKNS</sequence>
<keyword evidence="6 7" id="KW-0694">RNA-binding</keyword>
<dbReference type="InterPro" id="IPR020568">
    <property type="entry name" value="Ribosomal_Su5_D2-typ_SF"/>
</dbReference>
<keyword evidence="3 7" id="KW-0540">Nuclease</keyword>
<keyword evidence="2 7" id="KW-0819">tRNA processing</keyword>
<dbReference type="SUPFAM" id="SSF54211">
    <property type="entry name" value="Ribosomal protein S5 domain 2-like"/>
    <property type="match status" value="1"/>
</dbReference>
<dbReference type="InterPro" id="IPR000100">
    <property type="entry name" value="RNase_P"/>
</dbReference>
<keyword evidence="5 7" id="KW-0378">Hydrolase</keyword>
<evidence type="ECO:0000256" key="3">
    <source>
        <dbReference type="ARBA" id="ARBA00022722"/>
    </source>
</evidence>
<dbReference type="EMBL" id="CP019343">
    <property type="protein sequence ID" value="ARN73996.1"/>
    <property type="molecule type" value="Genomic_DNA"/>
</dbReference>
<evidence type="ECO:0000256" key="1">
    <source>
        <dbReference type="ARBA" id="ARBA00002663"/>
    </source>
</evidence>
<evidence type="ECO:0000256" key="7">
    <source>
        <dbReference type="HAMAP-Rule" id="MF_00227"/>
    </source>
</evidence>
<gene>
    <name evidence="7" type="primary">rnpA</name>
    <name evidence="9" type="ORF">BST96_07615</name>
</gene>
<dbReference type="Gene3D" id="3.30.230.10">
    <property type="match status" value="1"/>
</dbReference>
<keyword evidence="10" id="KW-1185">Reference proteome</keyword>
<dbReference type="NCBIfam" id="TIGR00188">
    <property type="entry name" value="rnpA"/>
    <property type="match status" value="1"/>
</dbReference>
<dbReference type="Pfam" id="PF00825">
    <property type="entry name" value="Ribonuclease_P"/>
    <property type="match status" value="1"/>
</dbReference>
<dbReference type="STRING" id="716816.BST96_07615"/>
<comment type="subunit">
    <text evidence="7">Consists of a catalytic RNA component (M1 or rnpB) and a protein subunit.</text>
</comment>
<dbReference type="InterPro" id="IPR014721">
    <property type="entry name" value="Ribsml_uS5_D2-typ_fold_subgr"/>
</dbReference>
<evidence type="ECO:0000313" key="10">
    <source>
        <dbReference type="Proteomes" id="UP000193450"/>
    </source>
</evidence>
<dbReference type="AlphaFoldDB" id="A0A1X9N8I7"/>
<proteinExistence type="inferred from homology"/>
<dbReference type="PANTHER" id="PTHR33992">
    <property type="entry name" value="RIBONUCLEASE P PROTEIN COMPONENT"/>
    <property type="match status" value="1"/>
</dbReference>
<keyword evidence="4 7" id="KW-0255">Endonuclease</keyword>